<evidence type="ECO:0000256" key="1">
    <source>
        <dbReference type="SAM" id="MobiDB-lite"/>
    </source>
</evidence>
<dbReference type="KEGG" id="tgr:Tgr7_0111"/>
<dbReference type="InterPro" id="IPR037401">
    <property type="entry name" value="SnoaL-like"/>
</dbReference>
<dbReference type="Gene3D" id="3.10.450.50">
    <property type="match status" value="1"/>
</dbReference>
<dbReference type="eggNOG" id="COG4319">
    <property type="taxonomic scope" value="Bacteria"/>
</dbReference>
<dbReference type="EMBL" id="CP001339">
    <property type="protein sequence ID" value="ACL71214.1"/>
    <property type="molecule type" value="Genomic_DNA"/>
</dbReference>
<dbReference type="PANTHER" id="PTHR34957:SF1">
    <property type="entry name" value="NUCLEAR TRANSPORT FACTOR 2 (NTF2) FAMILY PROTEIN"/>
    <property type="match status" value="1"/>
</dbReference>
<gene>
    <name evidence="3" type="ordered locus">Tgr7_0111</name>
</gene>
<feature type="region of interest" description="Disordered" evidence="1">
    <location>
        <begin position="121"/>
        <end position="149"/>
    </location>
</feature>
<feature type="domain" description="SnoaL-like" evidence="2">
    <location>
        <begin position="13"/>
        <end position="126"/>
    </location>
</feature>
<organism evidence="3 4">
    <name type="scientific">Thioalkalivibrio sulfidiphilus (strain HL-EbGR7)</name>
    <dbReference type="NCBI Taxonomy" id="396588"/>
    <lineage>
        <taxon>Bacteria</taxon>
        <taxon>Pseudomonadati</taxon>
        <taxon>Pseudomonadota</taxon>
        <taxon>Gammaproteobacteria</taxon>
        <taxon>Chromatiales</taxon>
        <taxon>Ectothiorhodospiraceae</taxon>
        <taxon>Thioalkalivibrio</taxon>
    </lineage>
</organism>
<name>B8GTF4_THISH</name>
<dbReference type="Proteomes" id="UP000002383">
    <property type="component" value="Chromosome"/>
</dbReference>
<sequence>MPQRYATPDEAEAAYYAAFQAADLDAMMDVWLEHPDIVCMHPVGGYLLRGYPAVLEGWLHVFARELDIKLELKHVVRTVTADLAVHSGEEHITRSGDTGVSGIIRVTNVYQRTLDGWRMVQHHASPGPREPHVEAPPDFLSGGGGNRTH</sequence>
<evidence type="ECO:0000313" key="3">
    <source>
        <dbReference type="EMBL" id="ACL71214.1"/>
    </source>
</evidence>
<dbReference type="Pfam" id="PF13474">
    <property type="entry name" value="SnoaL_3"/>
    <property type="match status" value="1"/>
</dbReference>
<dbReference type="HOGENOM" id="CLU_084893_2_0_6"/>
<dbReference type="RefSeq" id="WP_012636703.1">
    <property type="nucleotide sequence ID" value="NC_011901.1"/>
</dbReference>
<evidence type="ECO:0000259" key="2">
    <source>
        <dbReference type="Pfam" id="PF13474"/>
    </source>
</evidence>
<dbReference type="SUPFAM" id="SSF54427">
    <property type="entry name" value="NTF2-like"/>
    <property type="match status" value="1"/>
</dbReference>
<protein>
    <recommendedName>
        <fullName evidence="2">SnoaL-like domain-containing protein</fullName>
    </recommendedName>
</protein>
<dbReference type="PANTHER" id="PTHR34957">
    <property type="entry name" value="NUCLEAR TRANSPORT FACTOR 2 (NTF2) FAMILY PROTEIN"/>
    <property type="match status" value="1"/>
</dbReference>
<dbReference type="STRING" id="396588.Tgr7_0111"/>
<dbReference type="InterPro" id="IPR032710">
    <property type="entry name" value="NTF2-like_dom_sf"/>
</dbReference>
<evidence type="ECO:0000313" key="4">
    <source>
        <dbReference type="Proteomes" id="UP000002383"/>
    </source>
</evidence>
<proteinExistence type="predicted"/>
<reference evidence="3 4" key="1">
    <citation type="journal article" date="2011" name="Stand. Genomic Sci.">
        <title>Complete genome sequence of 'Thioalkalivibrio sulfidophilus' HL-EbGr7.</title>
        <authorList>
            <person name="Muyzer G."/>
            <person name="Sorokin D.Y."/>
            <person name="Mavromatis K."/>
            <person name="Lapidus A."/>
            <person name="Clum A."/>
            <person name="Ivanova N."/>
            <person name="Pati A."/>
            <person name="d'Haeseleer P."/>
            <person name="Woyke T."/>
            <person name="Kyrpides N.C."/>
        </authorList>
    </citation>
    <scope>NUCLEOTIDE SEQUENCE [LARGE SCALE GENOMIC DNA]</scope>
    <source>
        <strain evidence="3 4">HL-EbGR7</strain>
    </source>
</reference>
<keyword evidence="4" id="KW-1185">Reference proteome</keyword>
<dbReference type="OrthoDB" id="5767026at2"/>
<dbReference type="AlphaFoldDB" id="B8GTF4"/>
<accession>B8GTF4</accession>